<comment type="caution">
    <text evidence="10">The sequence shown here is derived from an EMBL/GenBank/DDBJ whole genome shotgun (WGS) entry which is preliminary data.</text>
</comment>
<dbReference type="Pfam" id="PF02811">
    <property type="entry name" value="PHP"/>
    <property type="match status" value="1"/>
</dbReference>
<dbReference type="PANTHER" id="PTHR21039:SF0">
    <property type="entry name" value="HISTIDINOL-PHOSPHATASE"/>
    <property type="match status" value="1"/>
</dbReference>
<evidence type="ECO:0000256" key="8">
    <source>
        <dbReference type="RuleBase" id="RU366003"/>
    </source>
</evidence>
<comment type="pathway">
    <text evidence="1 8">Amino-acid biosynthesis; L-histidine biosynthesis; L-histidine from 5-phospho-alpha-D-ribose 1-diphosphate: step 8/9.</text>
</comment>
<evidence type="ECO:0000313" key="11">
    <source>
        <dbReference type="Proteomes" id="UP001596990"/>
    </source>
</evidence>
<dbReference type="RefSeq" id="WP_386058122.1">
    <property type="nucleotide sequence ID" value="NZ_JBHTKL010000001.1"/>
</dbReference>
<keyword evidence="4 8" id="KW-0028">Amino-acid biosynthesis</keyword>
<gene>
    <name evidence="10" type="primary">hisJ</name>
    <name evidence="10" type="ORF">ACFQ2J_07550</name>
</gene>
<sequence length="268" mass="29889">MIIDGHVHTPFCPHGTTDTLKSYIENAILKNYQSITFAEHAPLPPSFSDPAPDKDSGMDSNVVEAYFNAITKVKEEYRGQIRVLAGMEVDFIEGYEEETAHLLDTYGPQLDDAVLSVHFLKSSERYHCIDFSPEAFDVAVKDFGSTQEVYDAYFSTVTKSVEADLGKYKPKRIGHMSLVRKFHKQFPSPEEWTRPIPQLLRLIKQKGYELDYNGAGMIKPLCGETYPPLHIANEAHNIGIPLVYGSDAHASTAIGQGYDGLDSKLING</sequence>
<reference evidence="11" key="1">
    <citation type="journal article" date="2019" name="Int. J. Syst. Evol. Microbiol.">
        <title>The Global Catalogue of Microorganisms (GCM) 10K type strain sequencing project: providing services to taxonomists for standard genome sequencing and annotation.</title>
        <authorList>
            <consortium name="The Broad Institute Genomics Platform"/>
            <consortium name="The Broad Institute Genome Sequencing Center for Infectious Disease"/>
            <person name="Wu L."/>
            <person name="Ma J."/>
        </authorList>
    </citation>
    <scope>NUCLEOTIDE SEQUENCE [LARGE SCALE GENOMIC DNA]</scope>
    <source>
        <strain evidence="11">CCUG 56607</strain>
    </source>
</reference>
<dbReference type="NCBIfam" id="TIGR01856">
    <property type="entry name" value="hisJ_fam"/>
    <property type="match status" value="1"/>
</dbReference>
<evidence type="ECO:0000256" key="6">
    <source>
        <dbReference type="ARBA" id="ARBA00023102"/>
    </source>
</evidence>
<dbReference type="NCBIfam" id="NF005996">
    <property type="entry name" value="PRK08123.1"/>
    <property type="match status" value="1"/>
</dbReference>
<evidence type="ECO:0000256" key="5">
    <source>
        <dbReference type="ARBA" id="ARBA00022801"/>
    </source>
</evidence>
<evidence type="ECO:0000256" key="2">
    <source>
        <dbReference type="ARBA" id="ARBA00009152"/>
    </source>
</evidence>
<feature type="domain" description="PHP" evidence="9">
    <location>
        <begin position="4"/>
        <end position="213"/>
    </location>
</feature>
<protein>
    <recommendedName>
        <fullName evidence="3 8">Histidinol-phosphatase</fullName>
        <shortName evidence="8">HolPase</shortName>
        <ecNumber evidence="3 8">3.1.3.15</ecNumber>
    </recommendedName>
</protein>
<dbReference type="InterPro" id="IPR010140">
    <property type="entry name" value="Histidinol_P_phosphatase_HisJ"/>
</dbReference>
<dbReference type="PANTHER" id="PTHR21039">
    <property type="entry name" value="HISTIDINOL PHOSPHATASE-RELATED"/>
    <property type="match status" value="1"/>
</dbReference>
<dbReference type="EMBL" id="JBHTKL010000001">
    <property type="protein sequence ID" value="MFD1019052.1"/>
    <property type="molecule type" value="Genomic_DNA"/>
</dbReference>
<dbReference type="SUPFAM" id="SSF89550">
    <property type="entry name" value="PHP domain-like"/>
    <property type="match status" value="1"/>
</dbReference>
<accession>A0ABW3KZT1</accession>
<dbReference type="InterPro" id="IPR016195">
    <property type="entry name" value="Pol/histidinol_Pase-like"/>
</dbReference>
<evidence type="ECO:0000256" key="4">
    <source>
        <dbReference type="ARBA" id="ARBA00022605"/>
    </source>
</evidence>
<keyword evidence="5 8" id="KW-0378">Hydrolase</keyword>
<dbReference type="InterPro" id="IPR004013">
    <property type="entry name" value="PHP_dom"/>
</dbReference>
<dbReference type="CDD" id="cd12110">
    <property type="entry name" value="PHP_HisPPase_Hisj_like"/>
    <property type="match status" value="1"/>
</dbReference>
<comment type="catalytic activity">
    <reaction evidence="7 8">
        <text>L-histidinol phosphate + H2O = L-histidinol + phosphate</text>
        <dbReference type="Rhea" id="RHEA:14465"/>
        <dbReference type="ChEBI" id="CHEBI:15377"/>
        <dbReference type="ChEBI" id="CHEBI:43474"/>
        <dbReference type="ChEBI" id="CHEBI:57699"/>
        <dbReference type="ChEBI" id="CHEBI:57980"/>
        <dbReference type="EC" id="3.1.3.15"/>
    </reaction>
</comment>
<name>A0ABW3KZT1_9BACI</name>
<evidence type="ECO:0000256" key="7">
    <source>
        <dbReference type="ARBA" id="ARBA00049158"/>
    </source>
</evidence>
<evidence type="ECO:0000256" key="1">
    <source>
        <dbReference type="ARBA" id="ARBA00004970"/>
    </source>
</evidence>
<proteinExistence type="inferred from homology"/>
<comment type="similarity">
    <text evidence="2 8">Belongs to the PHP hydrolase family. HisK subfamily.</text>
</comment>
<dbReference type="GO" id="GO:0004401">
    <property type="term" value="F:histidinol-phosphatase activity"/>
    <property type="evidence" value="ECO:0007669"/>
    <property type="project" value="UniProtKB-EC"/>
</dbReference>
<organism evidence="10 11">
    <name type="scientific">Thalassobacillus hwangdonensis</name>
    <dbReference type="NCBI Taxonomy" id="546108"/>
    <lineage>
        <taxon>Bacteria</taxon>
        <taxon>Bacillati</taxon>
        <taxon>Bacillota</taxon>
        <taxon>Bacilli</taxon>
        <taxon>Bacillales</taxon>
        <taxon>Bacillaceae</taxon>
        <taxon>Thalassobacillus</taxon>
    </lineage>
</organism>
<evidence type="ECO:0000259" key="9">
    <source>
        <dbReference type="Pfam" id="PF02811"/>
    </source>
</evidence>
<dbReference type="Proteomes" id="UP001596990">
    <property type="component" value="Unassembled WGS sequence"/>
</dbReference>
<evidence type="ECO:0000256" key="3">
    <source>
        <dbReference type="ARBA" id="ARBA00013085"/>
    </source>
</evidence>
<evidence type="ECO:0000313" key="10">
    <source>
        <dbReference type="EMBL" id="MFD1019052.1"/>
    </source>
</evidence>
<dbReference type="Gene3D" id="3.20.20.140">
    <property type="entry name" value="Metal-dependent hydrolases"/>
    <property type="match status" value="1"/>
</dbReference>
<dbReference type="EC" id="3.1.3.15" evidence="3 8"/>
<keyword evidence="6 8" id="KW-0368">Histidine biosynthesis</keyword>
<keyword evidence="11" id="KW-1185">Reference proteome</keyword>